<evidence type="ECO:0000259" key="7">
    <source>
        <dbReference type="Pfam" id="PF20655"/>
    </source>
</evidence>
<dbReference type="PANTHER" id="PTHR14190">
    <property type="entry name" value="SUPPRESSOR OF ACTIN MUTATIONS 2/VACUOLAR PROTEIN SORTING 52"/>
    <property type="match status" value="1"/>
</dbReference>
<dbReference type="OrthoDB" id="19482at2759"/>
<keyword evidence="5" id="KW-0333">Golgi apparatus</keyword>
<evidence type="ECO:0000256" key="4">
    <source>
        <dbReference type="ARBA" id="ARBA00022927"/>
    </source>
</evidence>
<protein>
    <recommendedName>
        <fullName evidence="10">Vacuolar protein sorting-associated protein 52 homolog</fullName>
    </recommendedName>
</protein>
<dbReference type="InterPro" id="IPR048361">
    <property type="entry name" value="Vps52_C"/>
</dbReference>
<sequence>MASTPNRPAYLKQSSKLLFEDLKKNREDIDELGDLDITTILGCDFDDDSISAADQELIKDALVKGYDLRQYSKEVEDNLNQTDKLTINDYFQERENFLTLYTQIQVVDGVLETLEVMLNNYYNDLKSIGSEMNSLQERSMSMNHKLNNRKQLDEKLSKFIDAITIDPEFFNDLTNSRTEINEQYIQNLMKLDTKITLFDDYKLISPTICANNEPQLSKLTVASIQKIQKFLSVTLNSNFKKLLEKRQKQKQLAKMGYLFQFLFKYSQYIANEVIMSYVENNEKYFTSFYKSYINALLKLLDDTSSPSKSDLIGVGTSKLKNFFSSSNTTPNKNTAQQQSQHKQLHTTLSLGNRAELLSSEVLELPPIEPPSSISFLEALELSTSSAPQIPSVKYSFDQLYRSMLYFLMDILSSETLFVKDFFLGGEDIIVTIFNRSAAYLIETVENHLNNSYDVVGILLMLSTTFRYRAIMNEQRGIAALNQPIDKLLNLINSRFVKLFVTLSDSIKNTTIKDLKAGLSSTQPHVFIRKYADFIATLQLISSSIPIENQNTIIKAINELKDGTEKLLSKLVQEIESKDDQVVFLVNNYGIVVQTILESSNYLSGGASSPSNNTASANDISNNNNIKPFYQNLQKVAKKYIDIQLNSLKYLTQFISFSWEWGPLVESNVKISLTENPSFNQANAQKILASFEHNWRSAVAAIRNSSINTHLSQCSFAQNQVFDLVLTELYSCYRMLVIIIDKYFEKLKDDSNFKGDKVVDEMKEMNSNLNLKYIHEE</sequence>
<dbReference type="GO" id="GO:0019905">
    <property type="term" value="F:syntaxin binding"/>
    <property type="evidence" value="ECO:0000318"/>
    <property type="project" value="GO_Central"/>
</dbReference>
<dbReference type="GO" id="GO:0032456">
    <property type="term" value="P:endocytic recycling"/>
    <property type="evidence" value="ECO:0000318"/>
    <property type="project" value="GO_Central"/>
</dbReference>
<keyword evidence="3" id="KW-0813">Transport</keyword>
<evidence type="ECO:0000259" key="6">
    <source>
        <dbReference type="Pfam" id="PF04129"/>
    </source>
</evidence>
<feature type="domain" description="Vps52 C-terminal" evidence="7">
    <location>
        <begin position="384"/>
        <end position="602"/>
    </location>
</feature>
<reference evidence="9" key="1">
    <citation type="journal article" date="2011" name="Genome Biol.">
        <title>Comparative genomics of the social amoebae Dictyostelium discoideum and Dictyostelium purpureum.</title>
        <authorList>
            <consortium name="US DOE Joint Genome Institute (JGI-PGF)"/>
            <person name="Sucgang R."/>
            <person name="Kuo A."/>
            <person name="Tian X."/>
            <person name="Salerno W."/>
            <person name="Parikh A."/>
            <person name="Feasley C.L."/>
            <person name="Dalin E."/>
            <person name="Tu H."/>
            <person name="Huang E."/>
            <person name="Barry K."/>
            <person name="Lindquist E."/>
            <person name="Shapiro H."/>
            <person name="Bruce D."/>
            <person name="Schmutz J."/>
            <person name="Salamov A."/>
            <person name="Fey P."/>
            <person name="Gaudet P."/>
            <person name="Anjard C."/>
            <person name="Babu M.M."/>
            <person name="Basu S."/>
            <person name="Bushmanova Y."/>
            <person name="van der Wel H."/>
            <person name="Katoh-Kurasawa M."/>
            <person name="Dinh C."/>
            <person name="Coutinho P.M."/>
            <person name="Saito T."/>
            <person name="Elias M."/>
            <person name="Schaap P."/>
            <person name="Kay R.R."/>
            <person name="Henrissat B."/>
            <person name="Eichinger L."/>
            <person name="Rivero F."/>
            <person name="Putnam N.H."/>
            <person name="West C.M."/>
            <person name="Loomis W.F."/>
            <person name="Chisholm R.L."/>
            <person name="Shaulsky G."/>
            <person name="Strassmann J.E."/>
            <person name="Queller D.C."/>
            <person name="Kuspa A."/>
            <person name="Grigoriev I.V."/>
        </authorList>
    </citation>
    <scope>NUCLEOTIDE SEQUENCE [LARGE SCALE GENOMIC DNA]</scope>
    <source>
        <strain evidence="9">QSDP1</strain>
    </source>
</reference>
<evidence type="ECO:0000256" key="1">
    <source>
        <dbReference type="ARBA" id="ARBA00004601"/>
    </source>
</evidence>
<dbReference type="eggNOG" id="KOG1961">
    <property type="taxonomic scope" value="Eukaryota"/>
</dbReference>
<dbReference type="EMBL" id="GL871442">
    <property type="protein sequence ID" value="EGC29367.1"/>
    <property type="molecule type" value="Genomic_DNA"/>
</dbReference>
<evidence type="ECO:0008006" key="10">
    <source>
        <dbReference type="Google" id="ProtNLM"/>
    </source>
</evidence>
<dbReference type="PANTHER" id="PTHR14190:SF7">
    <property type="entry name" value="VACUOLAR PROTEIN SORTING-ASSOCIATED PROTEIN 52 HOMOLOG"/>
    <property type="match status" value="1"/>
</dbReference>
<dbReference type="AlphaFoldDB" id="F1A363"/>
<comment type="subcellular location">
    <subcellularLocation>
        <location evidence="1">Golgi apparatus</location>
        <location evidence="1">trans-Golgi network</location>
    </subcellularLocation>
</comment>
<dbReference type="GO" id="GO:0006896">
    <property type="term" value="P:Golgi to vacuole transport"/>
    <property type="evidence" value="ECO:0000318"/>
    <property type="project" value="GO_Central"/>
</dbReference>
<dbReference type="GO" id="GO:0042147">
    <property type="term" value="P:retrograde transport, endosome to Golgi"/>
    <property type="evidence" value="ECO:0000318"/>
    <property type="project" value="GO_Central"/>
</dbReference>
<evidence type="ECO:0000313" key="9">
    <source>
        <dbReference type="Proteomes" id="UP000001064"/>
    </source>
</evidence>
<evidence type="ECO:0000256" key="5">
    <source>
        <dbReference type="ARBA" id="ARBA00023034"/>
    </source>
</evidence>
<dbReference type="OMA" id="VFRLECE"/>
<dbReference type="Proteomes" id="UP000001064">
    <property type="component" value="Unassembled WGS sequence"/>
</dbReference>
<evidence type="ECO:0000256" key="2">
    <source>
        <dbReference type="ARBA" id="ARBA00008180"/>
    </source>
</evidence>
<dbReference type="RefSeq" id="XP_003294111.1">
    <property type="nucleotide sequence ID" value="XM_003294063.1"/>
</dbReference>
<accession>F1A363</accession>
<comment type="similarity">
    <text evidence="2">Belongs to the VPS52 family.</text>
</comment>
<dbReference type="KEGG" id="dpp:DICPUDRAFT_159058"/>
<dbReference type="VEuPathDB" id="AmoebaDB:DICPUDRAFT_159058"/>
<dbReference type="GO" id="GO:0000938">
    <property type="term" value="C:GARP complex"/>
    <property type="evidence" value="ECO:0000318"/>
    <property type="project" value="GO_Central"/>
</dbReference>
<evidence type="ECO:0000256" key="3">
    <source>
        <dbReference type="ARBA" id="ARBA00022448"/>
    </source>
</evidence>
<dbReference type="InterPro" id="IPR048319">
    <property type="entry name" value="Vps52_CC"/>
</dbReference>
<gene>
    <name evidence="8" type="ORF">DICPUDRAFT_159058</name>
</gene>
<dbReference type="GO" id="GO:0005829">
    <property type="term" value="C:cytosol"/>
    <property type="evidence" value="ECO:0007669"/>
    <property type="project" value="GOC"/>
</dbReference>
<dbReference type="Pfam" id="PF04129">
    <property type="entry name" value="Vps52_CC"/>
    <property type="match status" value="1"/>
</dbReference>
<keyword evidence="9" id="KW-1185">Reference proteome</keyword>
<dbReference type="InParanoid" id="F1A363"/>
<dbReference type="GO" id="GO:0015031">
    <property type="term" value="P:protein transport"/>
    <property type="evidence" value="ECO:0007669"/>
    <property type="project" value="UniProtKB-KW"/>
</dbReference>
<dbReference type="InterPro" id="IPR007258">
    <property type="entry name" value="Vps52"/>
</dbReference>
<organism evidence="8 9">
    <name type="scientific">Dictyostelium purpureum</name>
    <name type="common">Slime mold</name>
    <dbReference type="NCBI Taxonomy" id="5786"/>
    <lineage>
        <taxon>Eukaryota</taxon>
        <taxon>Amoebozoa</taxon>
        <taxon>Evosea</taxon>
        <taxon>Eumycetozoa</taxon>
        <taxon>Dictyostelia</taxon>
        <taxon>Dictyosteliales</taxon>
        <taxon>Dictyosteliaceae</taxon>
        <taxon>Dictyostelium</taxon>
    </lineage>
</organism>
<dbReference type="GeneID" id="10505423"/>
<dbReference type="Pfam" id="PF20655">
    <property type="entry name" value="Vps52_C"/>
    <property type="match status" value="1"/>
</dbReference>
<proteinExistence type="inferred from homology"/>
<evidence type="ECO:0000313" key="8">
    <source>
        <dbReference type="EMBL" id="EGC29367.1"/>
    </source>
</evidence>
<keyword evidence="4" id="KW-0653">Protein transport</keyword>
<dbReference type="STRING" id="5786.F1A363"/>
<feature type="domain" description="Vps52 coiled-coil" evidence="6">
    <location>
        <begin position="89"/>
        <end position="262"/>
    </location>
</feature>
<name>F1A363_DICPU</name>
<dbReference type="FunCoup" id="F1A363">
    <property type="interactions" value="11"/>
</dbReference>